<proteinExistence type="predicted"/>
<dbReference type="AlphaFoldDB" id="A0AAV4QQ62"/>
<comment type="caution">
    <text evidence="1">The sequence shown here is derived from an EMBL/GenBank/DDBJ whole genome shotgun (WGS) entry which is preliminary data.</text>
</comment>
<evidence type="ECO:0000313" key="1">
    <source>
        <dbReference type="EMBL" id="GIY10979.1"/>
    </source>
</evidence>
<organism evidence="1 2">
    <name type="scientific">Caerostris extrusa</name>
    <name type="common">Bark spider</name>
    <name type="synonym">Caerostris bankana</name>
    <dbReference type="NCBI Taxonomy" id="172846"/>
    <lineage>
        <taxon>Eukaryota</taxon>
        <taxon>Metazoa</taxon>
        <taxon>Ecdysozoa</taxon>
        <taxon>Arthropoda</taxon>
        <taxon>Chelicerata</taxon>
        <taxon>Arachnida</taxon>
        <taxon>Araneae</taxon>
        <taxon>Araneomorphae</taxon>
        <taxon>Entelegynae</taxon>
        <taxon>Araneoidea</taxon>
        <taxon>Araneidae</taxon>
        <taxon>Caerostris</taxon>
    </lineage>
</organism>
<gene>
    <name evidence="1" type="ORF">CEXT_406431</name>
</gene>
<reference evidence="1 2" key="1">
    <citation type="submission" date="2021-06" db="EMBL/GenBank/DDBJ databases">
        <title>Caerostris extrusa draft genome.</title>
        <authorList>
            <person name="Kono N."/>
            <person name="Arakawa K."/>
        </authorList>
    </citation>
    <scope>NUCLEOTIDE SEQUENCE [LARGE SCALE GENOMIC DNA]</scope>
</reference>
<accession>A0AAV4QQ62</accession>
<dbReference type="EMBL" id="BPLR01006588">
    <property type="protein sequence ID" value="GIY10979.1"/>
    <property type="molecule type" value="Genomic_DNA"/>
</dbReference>
<evidence type="ECO:0000313" key="2">
    <source>
        <dbReference type="Proteomes" id="UP001054945"/>
    </source>
</evidence>
<protein>
    <submittedName>
        <fullName evidence="1">Uncharacterized protein</fullName>
    </submittedName>
</protein>
<dbReference type="Proteomes" id="UP001054945">
    <property type="component" value="Unassembled WGS sequence"/>
</dbReference>
<name>A0AAV4QQ62_CAEEX</name>
<sequence>MAFHSGLVSAHSKCLKSTFPASTIDFLRESLIKTGFRGSKNPVTLYSDGMTTIRQVRRKHILSNEANSRGFAPVPLLKFSSRRIPPIVRYEISLTLKILVR</sequence>
<keyword evidence="2" id="KW-1185">Reference proteome</keyword>